<feature type="compositionally biased region" description="Low complexity" evidence="1">
    <location>
        <begin position="19"/>
        <end position="82"/>
    </location>
</feature>
<evidence type="ECO:0000313" key="4">
    <source>
        <dbReference type="Proteomes" id="UP001141259"/>
    </source>
</evidence>
<feature type="signal peptide" evidence="2">
    <location>
        <begin position="1"/>
        <end position="17"/>
    </location>
</feature>
<dbReference type="AlphaFoldDB" id="A0A9X2VT78"/>
<comment type="caution">
    <text evidence="3">The sequence shown here is derived from an EMBL/GenBank/DDBJ whole genome shotgun (WGS) entry which is preliminary data.</text>
</comment>
<dbReference type="InterPro" id="IPR013207">
    <property type="entry name" value="LGFP"/>
</dbReference>
<evidence type="ECO:0000313" key="3">
    <source>
        <dbReference type="EMBL" id="MCS7482209.1"/>
    </source>
</evidence>
<feature type="chain" id="PRO_5040840375" description="LGFP repeat-containing protein" evidence="2">
    <location>
        <begin position="18"/>
        <end position="563"/>
    </location>
</feature>
<feature type="region of interest" description="Disordered" evidence="1">
    <location>
        <begin position="13"/>
        <end position="83"/>
    </location>
</feature>
<evidence type="ECO:0000256" key="2">
    <source>
        <dbReference type="SAM" id="SignalP"/>
    </source>
</evidence>
<proteinExistence type="predicted"/>
<organism evidence="3 4">
    <name type="scientific">Umezawaea endophytica</name>
    <dbReference type="NCBI Taxonomy" id="1654476"/>
    <lineage>
        <taxon>Bacteria</taxon>
        <taxon>Bacillati</taxon>
        <taxon>Actinomycetota</taxon>
        <taxon>Actinomycetes</taxon>
        <taxon>Pseudonocardiales</taxon>
        <taxon>Pseudonocardiaceae</taxon>
        <taxon>Umezawaea</taxon>
    </lineage>
</organism>
<name>A0A9X2VT78_9PSEU</name>
<evidence type="ECO:0000256" key="1">
    <source>
        <dbReference type="SAM" id="MobiDB-lite"/>
    </source>
</evidence>
<reference evidence="3" key="1">
    <citation type="submission" date="2022-08" db="EMBL/GenBank/DDBJ databases">
        <authorList>
            <person name="Tistechok S."/>
            <person name="Samborskyy M."/>
            <person name="Roman I."/>
        </authorList>
    </citation>
    <scope>NUCLEOTIDE SEQUENCE</scope>
    <source>
        <strain evidence="3">DSM 103496</strain>
    </source>
</reference>
<keyword evidence="4" id="KW-1185">Reference proteome</keyword>
<dbReference type="RefSeq" id="WP_259627683.1">
    <property type="nucleotide sequence ID" value="NZ_JANYMP010000022.1"/>
</dbReference>
<evidence type="ECO:0008006" key="5">
    <source>
        <dbReference type="Google" id="ProtNLM"/>
    </source>
</evidence>
<dbReference type="Pfam" id="PF08310">
    <property type="entry name" value="LGFP"/>
    <property type="match status" value="4"/>
</dbReference>
<gene>
    <name evidence="3" type="ORF">NZH93_35630</name>
</gene>
<keyword evidence="2" id="KW-0732">Signal</keyword>
<dbReference type="EMBL" id="JANYMP010000022">
    <property type="protein sequence ID" value="MCS7482209.1"/>
    <property type="molecule type" value="Genomic_DNA"/>
</dbReference>
<dbReference type="Proteomes" id="UP001141259">
    <property type="component" value="Unassembled WGS sequence"/>
</dbReference>
<accession>A0A9X2VT78</accession>
<protein>
    <recommendedName>
        <fullName evidence="5">LGFP repeat-containing protein</fullName>
    </recommendedName>
</protein>
<sequence length="563" mass="58887">MATTASLLPALAGVAGADPTSTPSSSSAVSTPAESSVAPPAPSSATPPAETSASTPTSSSEAPAPAKAEAVAPEAALKAAAADDPWEQSPVYTKWQQLGGAAFAGDLVGTEVVQANGIRYARFSKNVTITHDAANGAHWFSGAIAGVWNGTTNGPDGAISVATMDQVPVSRGFQGGAASAFSNGVSVYYSDAYGAFPISGAMRQKYWAYGSVNGTFGWPTAVENAWADNNGGPTQITSQNFSEAVALFKGPSGVAYWISGALRDKYLSVDGPVGFNGMLTGDQTASAGSGWYVGTETGTIYWSPSTSAVRLEGPINSKFWSEGGPNGRFGYPLADVGKVGDGQYANFTTQVTVFHSDSRGTHWISGALRAKFEALGGVTGSLGFPTSDQYSTNGRDGLYVLFGPNKVILWGANTGAFLVRDQYLAKLRADGDVADYGLPMTEVGPVGPYQFQQFQAATIFDGNGRSTVTLGWDFREVWWYLGGTSSPLGYASSDYQSWGNAQFYQQFDYGYVLCDYNENVCYYDYNGASAKSSKSAVDGAKPDIEQVRREATKISINGGAPRG</sequence>